<dbReference type="CDD" id="cd00593">
    <property type="entry name" value="RIBOc"/>
    <property type="match status" value="1"/>
</dbReference>
<feature type="compositionally biased region" description="Low complexity" evidence="2">
    <location>
        <begin position="29"/>
        <end position="47"/>
    </location>
</feature>
<keyword evidence="5" id="KW-1185">Reference proteome</keyword>
<feature type="region of interest" description="Disordered" evidence="2">
    <location>
        <begin position="1"/>
        <end position="190"/>
    </location>
</feature>
<dbReference type="PANTHER" id="PTHR14950">
    <property type="entry name" value="DICER-RELATED"/>
    <property type="match status" value="1"/>
</dbReference>
<keyword evidence="1" id="KW-0378">Hydrolase</keyword>
<proteinExistence type="predicted"/>
<gene>
    <name evidence="4" type="ORF">EHS25_001286</name>
</gene>
<dbReference type="GO" id="GO:0006396">
    <property type="term" value="P:RNA processing"/>
    <property type="evidence" value="ECO:0007669"/>
    <property type="project" value="InterPro"/>
</dbReference>
<dbReference type="AlphaFoldDB" id="A0A427YHX8"/>
<dbReference type="OrthoDB" id="2563603at2759"/>
<evidence type="ECO:0000256" key="2">
    <source>
        <dbReference type="SAM" id="MobiDB-lite"/>
    </source>
</evidence>
<organism evidence="4 5">
    <name type="scientific">Saitozyma podzolica</name>
    <dbReference type="NCBI Taxonomy" id="1890683"/>
    <lineage>
        <taxon>Eukaryota</taxon>
        <taxon>Fungi</taxon>
        <taxon>Dikarya</taxon>
        <taxon>Basidiomycota</taxon>
        <taxon>Agaricomycotina</taxon>
        <taxon>Tremellomycetes</taxon>
        <taxon>Tremellales</taxon>
        <taxon>Trimorphomycetaceae</taxon>
        <taxon>Saitozyma</taxon>
    </lineage>
</organism>
<dbReference type="SUPFAM" id="SSF54768">
    <property type="entry name" value="dsRNA-binding domain-like"/>
    <property type="match status" value="1"/>
</dbReference>
<evidence type="ECO:0000256" key="1">
    <source>
        <dbReference type="ARBA" id="ARBA00022801"/>
    </source>
</evidence>
<feature type="domain" description="RNase III" evidence="3">
    <location>
        <begin position="259"/>
        <end position="383"/>
    </location>
</feature>
<name>A0A427YHX8_9TREE</name>
<dbReference type="Proteomes" id="UP000279259">
    <property type="component" value="Unassembled WGS sequence"/>
</dbReference>
<evidence type="ECO:0000313" key="4">
    <source>
        <dbReference type="EMBL" id="RSH90681.1"/>
    </source>
</evidence>
<feature type="compositionally biased region" description="Polar residues" evidence="2">
    <location>
        <begin position="1"/>
        <end position="12"/>
    </location>
</feature>
<dbReference type="InterPro" id="IPR036389">
    <property type="entry name" value="RNase_III_sf"/>
</dbReference>
<accession>A0A427YHX8</accession>
<dbReference type="GO" id="GO:0004525">
    <property type="term" value="F:ribonuclease III activity"/>
    <property type="evidence" value="ECO:0007669"/>
    <property type="project" value="InterPro"/>
</dbReference>
<evidence type="ECO:0000313" key="5">
    <source>
        <dbReference type="Proteomes" id="UP000279259"/>
    </source>
</evidence>
<dbReference type="InterPro" id="IPR000999">
    <property type="entry name" value="RNase_III_dom"/>
</dbReference>
<comment type="caution">
    <text evidence="4">The sequence shown here is derived from an EMBL/GenBank/DDBJ whole genome shotgun (WGS) entry which is preliminary data.</text>
</comment>
<dbReference type="SMART" id="SM00535">
    <property type="entry name" value="RIBOc"/>
    <property type="match status" value="1"/>
</dbReference>
<reference evidence="4 5" key="1">
    <citation type="submission" date="2018-11" db="EMBL/GenBank/DDBJ databases">
        <title>Genome sequence of Saitozyma podzolica DSM 27192.</title>
        <authorList>
            <person name="Aliyu H."/>
            <person name="Gorte O."/>
            <person name="Ochsenreither K."/>
        </authorList>
    </citation>
    <scope>NUCLEOTIDE SEQUENCE [LARGE SCALE GENOMIC DNA]</scope>
    <source>
        <strain evidence="4 5">DSM 27192</strain>
    </source>
</reference>
<protein>
    <recommendedName>
        <fullName evidence="3">RNase III domain-containing protein</fullName>
    </recommendedName>
</protein>
<sequence>MGDAGSSLTPRAQTLPPLPPPSTGVGLASLPSKPTSSSSRFSRPNTPWRAPSASPTINAMWMSPSDRSNGPSVASWEASDSPTQIAPAVNQLFIQPTGVPRDSIKVERKTPTRSLPPAPPTPVSALQTRPLSVRSARPKNTPKLSMPPLPVPNRPTPRKRKEHDSSDSDSDSLPPGSEGEGNDDIQSDRDSCIRPANLLRIKREPSSAPSIASTTSALPIPILPTPLPSKRFKKNPTSRAVLVPVEQLPTVPLPPLPTIEDPELLKHVFTHSSLFEKVRGRFEDPVDQPAKHYEKLEHVGDSILGMVVTTWLHETKPRLTCGTATKLKAHLVSNATLSHISGLYNLPQRLDGDPNLLPVLRAQTDVRAALVEAYIAALYFSFPADQRMTVALPVIDGWLREMYEPFYDFFYQYMKNEYTQHHLAVSAGLDGSVVLLTDDEMARIDSKSIGMSNLLVMYTSKHERELRWETERYETNVGVLWKVGCCVDGIELGDATRASKKTAKNVAAWEAAKKLGLTVGSK</sequence>
<dbReference type="PANTHER" id="PTHR14950:SF37">
    <property type="entry name" value="ENDORIBONUCLEASE DICER"/>
    <property type="match status" value="1"/>
</dbReference>
<evidence type="ECO:0000259" key="3">
    <source>
        <dbReference type="PROSITE" id="PS50142"/>
    </source>
</evidence>
<dbReference type="STRING" id="1890683.A0A427YHX8"/>
<dbReference type="PROSITE" id="PS50142">
    <property type="entry name" value="RNASE_3_2"/>
    <property type="match status" value="1"/>
</dbReference>
<dbReference type="Gene3D" id="1.10.1520.10">
    <property type="entry name" value="Ribonuclease III domain"/>
    <property type="match status" value="1"/>
</dbReference>
<dbReference type="EMBL" id="RSCD01000010">
    <property type="protein sequence ID" value="RSH90681.1"/>
    <property type="molecule type" value="Genomic_DNA"/>
</dbReference>
<feature type="compositionally biased region" description="Pro residues" evidence="2">
    <location>
        <begin position="145"/>
        <end position="155"/>
    </location>
</feature>
<dbReference type="SUPFAM" id="SSF69065">
    <property type="entry name" value="RNase III domain-like"/>
    <property type="match status" value="1"/>
</dbReference>
<dbReference type="Pfam" id="PF00636">
    <property type="entry name" value="Ribonuclease_3"/>
    <property type="match status" value="1"/>
</dbReference>
<feature type="compositionally biased region" description="Polar residues" evidence="2">
    <location>
        <begin position="65"/>
        <end position="84"/>
    </location>
</feature>